<reference evidence="2" key="2">
    <citation type="submission" date="2017-02" db="EMBL/GenBank/DDBJ databases">
        <title>Sunflower complete genome.</title>
        <authorList>
            <person name="Langlade N."/>
            <person name="Munos S."/>
        </authorList>
    </citation>
    <scope>NUCLEOTIDE SEQUENCE [LARGE SCALE GENOMIC DNA]</scope>
    <source>
        <tissue evidence="2">Leaves</tissue>
    </source>
</reference>
<dbReference type="EMBL" id="CM007899">
    <property type="protein sequence ID" value="OTG12980.1"/>
    <property type="molecule type" value="Genomic_DNA"/>
</dbReference>
<gene>
    <name evidence="2" type="ORF">HannXRQ_Chr10g0315591</name>
    <name evidence="1" type="ORF">HanXRQr2_Chr10g0462681</name>
</gene>
<accession>A0A251TPG0</accession>
<dbReference type="InParanoid" id="A0A251TPG0"/>
<sequence>MRLQVSSNNLSHSKFKFIITKPNLQNKFQNPEKKREKRRDDPCFIFSKTLLPTRFLRIFVFLRCF</sequence>
<reference evidence="1 3" key="1">
    <citation type="journal article" date="2017" name="Nature">
        <title>The sunflower genome provides insights into oil metabolism, flowering and Asterid evolution.</title>
        <authorList>
            <person name="Badouin H."/>
            <person name="Gouzy J."/>
            <person name="Grassa C.J."/>
            <person name="Murat F."/>
            <person name="Staton S.E."/>
            <person name="Cottret L."/>
            <person name="Lelandais-Briere C."/>
            <person name="Owens G.L."/>
            <person name="Carrere S."/>
            <person name="Mayjonade B."/>
            <person name="Legrand L."/>
            <person name="Gill N."/>
            <person name="Kane N.C."/>
            <person name="Bowers J.E."/>
            <person name="Hubner S."/>
            <person name="Bellec A."/>
            <person name="Berard A."/>
            <person name="Berges H."/>
            <person name="Blanchet N."/>
            <person name="Boniface M.C."/>
            <person name="Brunel D."/>
            <person name="Catrice O."/>
            <person name="Chaidir N."/>
            <person name="Claudel C."/>
            <person name="Donnadieu C."/>
            <person name="Faraut T."/>
            <person name="Fievet G."/>
            <person name="Helmstetter N."/>
            <person name="King M."/>
            <person name="Knapp S.J."/>
            <person name="Lai Z."/>
            <person name="Le Paslier M.C."/>
            <person name="Lippi Y."/>
            <person name="Lorenzon L."/>
            <person name="Mandel J.R."/>
            <person name="Marage G."/>
            <person name="Marchand G."/>
            <person name="Marquand E."/>
            <person name="Bret-Mestries E."/>
            <person name="Morien E."/>
            <person name="Nambeesan S."/>
            <person name="Nguyen T."/>
            <person name="Pegot-Espagnet P."/>
            <person name="Pouilly N."/>
            <person name="Raftis F."/>
            <person name="Sallet E."/>
            <person name="Schiex T."/>
            <person name="Thomas J."/>
            <person name="Vandecasteele C."/>
            <person name="Vares D."/>
            <person name="Vear F."/>
            <person name="Vautrin S."/>
            <person name="Crespi M."/>
            <person name="Mangin B."/>
            <person name="Burke J.M."/>
            <person name="Salse J."/>
            <person name="Munos S."/>
            <person name="Vincourt P."/>
            <person name="Rieseberg L.H."/>
            <person name="Langlade N.B."/>
        </authorList>
    </citation>
    <scope>NUCLEOTIDE SEQUENCE [LARGE SCALE GENOMIC DNA]</scope>
    <source>
        <strain evidence="3">cv. SF193</strain>
        <tissue evidence="1">Leaves</tissue>
    </source>
</reference>
<proteinExistence type="predicted"/>
<reference evidence="1" key="3">
    <citation type="submission" date="2020-06" db="EMBL/GenBank/DDBJ databases">
        <title>Helianthus annuus Genome sequencing and assembly Release 2.</title>
        <authorList>
            <person name="Gouzy J."/>
            <person name="Langlade N."/>
            <person name="Munos S."/>
        </authorList>
    </citation>
    <scope>NUCLEOTIDE SEQUENCE</scope>
    <source>
        <tissue evidence="1">Leaves</tissue>
    </source>
</reference>
<evidence type="ECO:0000313" key="3">
    <source>
        <dbReference type="Proteomes" id="UP000215914"/>
    </source>
</evidence>
<dbReference type="EMBL" id="MNCJ02000325">
    <property type="protein sequence ID" value="KAF5788313.1"/>
    <property type="molecule type" value="Genomic_DNA"/>
</dbReference>
<evidence type="ECO:0000313" key="1">
    <source>
        <dbReference type="EMBL" id="KAF5788313.1"/>
    </source>
</evidence>
<dbReference type="Proteomes" id="UP000215914">
    <property type="component" value="Chromosome 10"/>
</dbReference>
<keyword evidence="3" id="KW-1185">Reference proteome</keyword>
<organism evidence="2 3">
    <name type="scientific">Helianthus annuus</name>
    <name type="common">Common sunflower</name>
    <dbReference type="NCBI Taxonomy" id="4232"/>
    <lineage>
        <taxon>Eukaryota</taxon>
        <taxon>Viridiplantae</taxon>
        <taxon>Streptophyta</taxon>
        <taxon>Embryophyta</taxon>
        <taxon>Tracheophyta</taxon>
        <taxon>Spermatophyta</taxon>
        <taxon>Magnoliopsida</taxon>
        <taxon>eudicotyledons</taxon>
        <taxon>Gunneridae</taxon>
        <taxon>Pentapetalae</taxon>
        <taxon>asterids</taxon>
        <taxon>campanulids</taxon>
        <taxon>Asterales</taxon>
        <taxon>Asteraceae</taxon>
        <taxon>Asteroideae</taxon>
        <taxon>Heliantheae alliance</taxon>
        <taxon>Heliantheae</taxon>
        <taxon>Helianthus</taxon>
    </lineage>
</organism>
<dbReference type="Gramene" id="mRNA:HanXRQr2_Chr10g0462681">
    <property type="protein sequence ID" value="CDS:HanXRQr2_Chr10g0462681.1"/>
    <property type="gene ID" value="HanXRQr2_Chr10g0462681"/>
</dbReference>
<protein>
    <submittedName>
        <fullName evidence="2">Uncharacterized protein</fullName>
    </submittedName>
</protein>
<evidence type="ECO:0000313" key="2">
    <source>
        <dbReference type="EMBL" id="OTG12980.1"/>
    </source>
</evidence>
<dbReference type="AlphaFoldDB" id="A0A251TPG0"/>
<name>A0A251TPG0_HELAN</name>